<dbReference type="CDD" id="cd02440">
    <property type="entry name" value="AdoMet_MTases"/>
    <property type="match status" value="1"/>
</dbReference>
<organism evidence="2 3">
    <name type="scientific">Dactylosporangium aurantiacum</name>
    <dbReference type="NCBI Taxonomy" id="35754"/>
    <lineage>
        <taxon>Bacteria</taxon>
        <taxon>Bacillati</taxon>
        <taxon>Actinomycetota</taxon>
        <taxon>Actinomycetes</taxon>
        <taxon>Micromonosporales</taxon>
        <taxon>Micromonosporaceae</taxon>
        <taxon>Dactylosporangium</taxon>
    </lineage>
</organism>
<dbReference type="GO" id="GO:0032259">
    <property type="term" value="P:methylation"/>
    <property type="evidence" value="ECO:0007669"/>
    <property type="project" value="UniProtKB-KW"/>
</dbReference>
<dbReference type="AlphaFoldDB" id="A0A9Q9IAE2"/>
<evidence type="ECO:0000313" key="2">
    <source>
        <dbReference type="EMBL" id="UWZ52382.1"/>
    </source>
</evidence>
<dbReference type="PIRSF" id="PIRSF011491">
    <property type="entry name" value="Mtase_YbcY_prd"/>
    <property type="match status" value="1"/>
</dbReference>
<evidence type="ECO:0000313" key="3">
    <source>
        <dbReference type="Proteomes" id="UP001058003"/>
    </source>
</evidence>
<dbReference type="EMBL" id="CP073767">
    <property type="protein sequence ID" value="UWZ52382.1"/>
    <property type="molecule type" value="Genomic_DNA"/>
</dbReference>
<keyword evidence="2" id="KW-0489">Methyltransferase</keyword>
<sequence>MTADASPPAADEVLAGAAVYSRRILAAYDLWVLGFVCSRIWHCPRREMLALYDEHVGAEHLDLGPGTGFFLDRCRFPTPAPKLVLADLNEEVLRKTGGRLHRYHPTLYKRDVLQPLELGAARFDSVGMNFLLHCLPGGMRHKTTVFDHVRQYVRPGGRIFGSTVLARGVRHGRMAPKALESLNADEVMHNAEDALGDLDAALAARFDTYRLWTRGSVGLFVVTVG</sequence>
<dbReference type="Gene3D" id="3.40.50.150">
    <property type="entry name" value="Vaccinia Virus protein VP39"/>
    <property type="match status" value="1"/>
</dbReference>
<protein>
    <submittedName>
        <fullName evidence="2">Class I SAM-dependent methyltransferase</fullName>
    </submittedName>
</protein>
<proteinExistence type="predicted"/>
<feature type="domain" description="Methyltransferase type 12" evidence="1">
    <location>
        <begin position="61"/>
        <end position="159"/>
    </location>
</feature>
<dbReference type="InterPro" id="IPR016584">
    <property type="entry name" value="MeTrfase_VrtF"/>
</dbReference>
<dbReference type="InterPro" id="IPR013217">
    <property type="entry name" value="Methyltransf_12"/>
</dbReference>
<dbReference type="GO" id="GO:0008168">
    <property type="term" value="F:methyltransferase activity"/>
    <property type="evidence" value="ECO:0007669"/>
    <property type="project" value="UniProtKB-KW"/>
</dbReference>
<name>A0A9Q9IAE2_9ACTN</name>
<keyword evidence="2" id="KW-0808">Transferase</keyword>
<reference evidence="2" key="1">
    <citation type="submission" date="2021-04" db="EMBL/GenBank/DDBJ databases">
        <title>Dactylosporangium aurantiacum NRRL B-8018 full assembly.</title>
        <authorList>
            <person name="Hartkoorn R.C."/>
            <person name="Beaudoing E."/>
            <person name="Hot D."/>
        </authorList>
    </citation>
    <scope>NUCLEOTIDE SEQUENCE</scope>
    <source>
        <strain evidence="2">NRRL B-8018</strain>
    </source>
</reference>
<keyword evidence="3" id="KW-1185">Reference proteome</keyword>
<accession>A0A9Q9IAE2</accession>
<dbReference type="Pfam" id="PF08242">
    <property type="entry name" value="Methyltransf_12"/>
    <property type="match status" value="1"/>
</dbReference>
<dbReference type="KEGG" id="daur:Daura_37860"/>
<gene>
    <name evidence="2" type="ORF">Daura_37860</name>
</gene>
<evidence type="ECO:0000259" key="1">
    <source>
        <dbReference type="Pfam" id="PF08242"/>
    </source>
</evidence>
<dbReference type="Proteomes" id="UP001058003">
    <property type="component" value="Chromosome"/>
</dbReference>
<dbReference type="SUPFAM" id="SSF53335">
    <property type="entry name" value="S-adenosyl-L-methionine-dependent methyltransferases"/>
    <property type="match status" value="1"/>
</dbReference>
<dbReference type="InterPro" id="IPR029063">
    <property type="entry name" value="SAM-dependent_MTases_sf"/>
</dbReference>
<dbReference type="RefSeq" id="WP_211273426.1">
    <property type="nucleotide sequence ID" value="NZ_CP073767.1"/>
</dbReference>